<keyword evidence="6" id="KW-0862">Zinc</keyword>
<keyword evidence="8" id="KW-0234">DNA repair</keyword>
<evidence type="ECO:0000313" key="10">
    <source>
        <dbReference type="EMBL" id="HJB40980.1"/>
    </source>
</evidence>
<keyword evidence="2" id="KW-0645">Protease</keyword>
<evidence type="ECO:0000256" key="2">
    <source>
        <dbReference type="ARBA" id="ARBA00022670"/>
    </source>
</evidence>
<proteinExistence type="inferred from homology"/>
<dbReference type="PANTHER" id="PTHR30471">
    <property type="entry name" value="DNA REPAIR PROTEIN RADC"/>
    <property type="match status" value="1"/>
</dbReference>
<dbReference type="GO" id="GO:0140097">
    <property type="term" value="F:catalytic activity, acting on DNA"/>
    <property type="evidence" value="ECO:0007669"/>
    <property type="project" value="UniProtKB-ARBA"/>
</dbReference>
<dbReference type="GO" id="GO:0003677">
    <property type="term" value="F:DNA binding"/>
    <property type="evidence" value="ECO:0007669"/>
    <property type="project" value="InterPro"/>
</dbReference>
<dbReference type="GO" id="GO:0006508">
    <property type="term" value="P:proteolysis"/>
    <property type="evidence" value="ECO:0007669"/>
    <property type="project" value="UniProtKB-KW"/>
</dbReference>
<dbReference type="Pfam" id="PF00633">
    <property type="entry name" value="HHH"/>
    <property type="match status" value="1"/>
</dbReference>
<evidence type="ECO:0000256" key="7">
    <source>
        <dbReference type="ARBA" id="ARBA00023049"/>
    </source>
</evidence>
<dbReference type="PROSITE" id="PS50249">
    <property type="entry name" value="MPN"/>
    <property type="match status" value="1"/>
</dbReference>
<dbReference type="InterPro" id="IPR000445">
    <property type="entry name" value="HhH_motif"/>
</dbReference>
<feature type="domain" description="MPN" evidence="9">
    <location>
        <begin position="105"/>
        <end position="231"/>
    </location>
</feature>
<name>A0A9D2M3V2_9FIRM</name>
<evidence type="ECO:0000256" key="3">
    <source>
        <dbReference type="ARBA" id="ARBA00022723"/>
    </source>
</evidence>
<evidence type="ECO:0000256" key="6">
    <source>
        <dbReference type="ARBA" id="ARBA00022833"/>
    </source>
</evidence>
<gene>
    <name evidence="10" type="ORF">H9945_00610</name>
</gene>
<reference evidence="10" key="1">
    <citation type="journal article" date="2021" name="PeerJ">
        <title>Extensive microbial diversity within the chicken gut microbiome revealed by metagenomics and culture.</title>
        <authorList>
            <person name="Gilroy R."/>
            <person name="Ravi A."/>
            <person name="Getino M."/>
            <person name="Pursley I."/>
            <person name="Horton D.L."/>
            <person name="Alikhan N.F."/>
            <person name="Baker D."/>
            <person name="Gharbi K."/>
            <person name="Hall N."/>
            <person name="Watson M."/>
            <person name="Adriaenssens E.M."/>
            <person name="Foster-Nyarko E."/>
            <person name="Jarju S."/>
            <person name="Secka A."/>
            <person name="Antonio M."/>
            <person name="Oren A."/>
            <person name="Chaudhuri R.R."/>
            <person name="La Ragione R."/>
            <person name="Hildebrand F."/>
            <person name="Pallen M.J."/>
        </authorList>
    </citation>
    <scope>NUCLEOTIDE SEQUENCE</scope>
    <source>
        <strain evidence="10">ChiBcec8-13705</strain>
    </source>
</reference>
<comment type="similarity">
    <text evidence="1">Belongs to the UPF0758 family.</text>
</comment>
<evidence type="ECO:0000256" key="5">
    <source>
        <dbReference type="ARBA" id="ARBA00022801"/>
    </source>
</evidence>
<dbReference type="Proteomes" id="UP000886803">
    <property type="component" value="Unassembled WGS sequence"/>
</dbReference>
<dbReference type="GO" id="GO:0046872">
    <property type="term" value="F:metal ion binding"/>
    <property type="evidence" value="ECO:0007669"/>
    <property type="project" value="UniProtKB-KW"/>
</dbReference>
<comment type="caution">
    <text evidence="10">The sequence shown here is derived from an EMBL/GenBank/DDBJ whole genome shotgun (WGS) entry which is preliminary data.</text>
</comment>
<sequence>MAAEKKEKPLHADHRARMQQRVQREGLASLAPHEVLEYLLYFAIPRRDTNALAHRLINHFGSYCNVLDASEEELCKVEGIGPASARLIASLHGFEQVYQLQLRRSETRPLRTAEDRIAYARPLFYGARNECCYLIALNDKLMPLRDILLSKGAPNHVVLNPRQLAREAVASGCTCGYLAHNHPSGLAVPSPKDIEATSVANRMLYSLGIRLLDHIIITSTDAVSLMPQYCPRNEDREPR</sequence>
<dbReference type="InterPro" id="IPR037518">
    <property type="entry name" value="MPN"/>
</dbReference>
<dbReference type="GO" id="GO:0008237">
    <property type="term" value="F:metallopeptidase activity"/>
    <property type="evidence" value="ECO:0007669"/>
    <property type="project" value="UniProtKB-KW"/>
</dbReference>
<keyword evidence="3" id="KW-0479">Metal-binding</keyword>
<evidence type="ECO:0000259" key="9">
    <source>
        <dbReference type="PROSITE" id="PS50249"/>
    </source>
</evidence>
<dbReference type="Pfam" id="PF04002">
    <property type="entry name" value="RadC"/>
    <property type="match status" value="1"/>
</dbReference>
<keyword evidence="5" id="KW-0378">Hydrolase</keyword>
<reference evidence="10" key="2">
    <citation type="submission" date="2021-04" db="EMBL/GenBank/DDBJ databases">
        <authorList>
            <person name="Gilroy R."/>
        </authorList>
    </citation>
    <scope>NUCLEOTIDE SEQUENCE</scope>
    <source>
        <strain evidence="10">ChiBcec8-13705</strain>
    </source>
</reference>
<dbReference type="Gene3D" id="1.10.150.20">
    <property type="entry name" value="5' to 3' exonuclease, C-terminal subdomain"/>
    <property type="match status" value="1"/>
</dbReference>
<accession>A0A9D2M3V2</accession>
<dbReference type="EMBL" id="DWYG01000008">
    <property type="protein sequence ID" value="HJB40980.1"/>
    <property type="molecule type" value="Genomic_DNA"/>
</dbReference>
<dbReference type="SUPFAM" id="SSF47781">
    <property type="entry name" value="RuvA domain 2-like"/>
    <property type="match status" value="1"/>
</dbReference>
<dbReference type="InterPro" id="IPR001405">
    <property type="entry name" value="UPF0758"/>
</dbReference>
<protein>
    <submittedName>
        <fullName evidence="10">DNA repair protein RadC</fullName>
    </submittedName>
</protein>
<dbReference type="InterPro" id="IPR010994">
    <property type="entry name" value="RuvA_2-like"/>
</dbReference>
<organism evidence="10 11">
    <name type="scientific">Candidatus Gemmiger avicola</name>
    <dbReference type="NCBI Taxonomy" id="2838605"/>
    <lineage>
        <taxon>Bacteria</taxon>
        <taxon>Bacillati</taxon>
        <taxon>Bacillota</taxon>
        <taxon>Clostridia</taxon>
        <taxon>Eubacteriales</taxon>
        <taxon>Gemmiger</taxon>
    </lineage>
</organism>
<dbReference type="GO" id="GO:0006281">
    <property type="term" value="P:DNA repair"/>
    <property type="evidence" value="ECO:0007669"/>
    <property type="project" value="UniProtKB-KW"/>
</dbReference>
<dbReference type="PANTHER" id="PTHR30471:SF3">
    <property type="entry name" value="UPF0758 PROTEIN YEES-RELATED"/>
    <property type="match status" value="1"/>
</dbReference>
<dbReference type="Gene3D" id="3.40.140.10">
    <property type="entry name" value="Cytidine Deaminase, domain 2"/>
    <property type="match status" value="1"/>
</dbReference>
<dbReference type="InterPro" id="IPR025657">
    <property type="entry name" value="RadC_JAB"/>
</dbReference>
<keyword evidence="7" id="KW-0482">Metalloprotease</keyword>
<evidence type="ECO:0000256" key="1">
    <source>
        <dbReference type="ARBA" id="ARBA00010243"/>
    </source>
</evidence>
<dbReference type="PROSITE" id="PS01302">
    <property type="entry name" value="UPF0758"/>
    <property type="match status" value="1"/>
</dbReference>
<dbReference type="InterPro" id="IPR020891">
    <property type="entry name" value="UPF0758_CS"/>
</dbReference>
<evidence type="ECO:0000256" key="8">
    <source>
        <dbReference type="ARBA" id="ARBA00023204"/>
    </source>
</evidence>
<dbReference type="AlphaFoldDB" id="A0A9D2M3V2"/>
<keyword evidence="4" id="KW-0227">DNA damage</keyword>
<evidence type="ECO:0000256" key="4">
    <source>
        <dbReference type="ARBA" id="ARBA00022763"/>
    </source>
</evidence>
<evidence type="ECO:0000313" key="11">
    <source>
        <dbReference type="Proteomes" id="UP000886803"/>
    </source>
</evidence>